<gene>
    <name evidence="1" type="ORF">FNV43_RR09562</name>
</gene>
<evidence type="ECO:0000313" key="2">
    <source>
        <dbReference type="Proteomes" id="UP000796880"/>
    </source>
</evidence>
<evidence type="ECO:0000313" key="1">
    <source>
        <dbReference type="EMBL" id="KAF3448848.1"/>
    </source>
</evidence>
<protein>
    <recommendedName>
        <fullName evidence="3">WRKY domain-containing protein</fullName>
    </recommendedName>
</protein>
<reference evidence="1" key="1">
    <citation type="submission" date="2020-03" db="EMBL/GenBank/DDBJ databases">
        <title>A high-quality chromosome-level genome assembly of a woody plant with both climbing and erect habits, Rhamnella rubrinervis.</title>
        <authorList>
            <person name="Lu Z."/>
            <person name="Yang Y."/>
            <person name="Zhu X."/>
            <person name="Sun Y."/>
        </authorList>
    </citation>
    <scope>NUCLEOTIDE SEQUENCE</scope>
    <source>
        <strain evidence="1">BYM</strain>
        <tissue evidence="1">Leaf</tissue>
    </source>
</reference>
<dbReference type="EMBL" id="VOIH02000004">
    <property type="protein sequence ID" value="KAF3448848.1"/>
    <property type="molecule type" value="Genomic_DNA"/>
</dbReference>
<comment type="caution">
    <text evidence="1">The sequence shown here is derived from an EMBL/GenBank/DDBJ whole genome shotgun (WGS) entry which is preliminary data.</text>
</comment>
<accession>A0A8K0HB14</accession>
<dbReference type="AlphaFoldDB" id="A0A8K0HB14"/>
<dbReference type="Proteomes" id="UP000796880">
    <property type="component" value="Unassembled WGS sequence"/>
</dbReference>
<name>A0A8K0HB14_9ROSA</name>
<evidence type="ECO:0008006" key="3">
    <source>
        <dbReference type="Google" id="ProtNLM"/>
    </source>
</evidence>
<sequence>MEGRELANQLQSVIAKSEATGGGSSSLSAEDLVTKIMKSFSNSLSILNVNEDDEVSVSQIPVGSRVDSACLDARKSEDSGESCRSTSTVKDRRGCYKRRRTSETWKIDSPTQIDDGHAWRKYGQRRFSMPHTLGTTSDAHTSMTKAAKRPNKFKEFKRIRRSSGPHILEVMSCTDHMNHNQSSSSDYLMPSDDLTAFESHRPMTVLSSTMESDHGDVLSDVMDSVAFDDDVFQFEF</sequence>
<dbReference type="OrthoDB" id="2021064at2759"/>
<proteinExistence type="predicted"/>
<keyword evidence="2" id="KW-1185">Reference proteome</keyword>
<organism evidence="1 2">
    <name type="scientific">Rhamnella rubrinervis</name>
    <dbReference type="NCBI Taxonomy" id="2594499"/>
    <lineage>
        <taxon>Eukaryota</taxon>
        <taxon>Viridiplantae</taxon>
        <taxon>Streptophyta</taxon>
        <taxon>Embryophyta</taxon>
        <taxon>Tracheophyta</taxon>
        <taxon>Spermatophyta</taxon>
        <taxon>Magnoliopsida</taxon>
        <taxon>eudicotyledons</taxon>
        <taxon>Gunneridae</taxon>
        <taxon>Pentapetalae</taxon>
        <taxon>rosids</taxon>
        <taxon>fabids</taxon>
        <taxon>Rosales</taxon>
        <taxon>Rhamnaceae</taxon>
        <taxon>rhamnoid group</taxon>
        <taxon>Rhamneae</taxon>
        <taxon>Rhamnella</taxon>
    </lineage>
</organism>